<keyword evidence="2" id="KW-1185">Reference proteome</keyword>
<dbReference type="AlphaFoldDB" id="A0A2S9GSC5"/>
<sequence length="159" mass="18626">MMDQLFDEIFNLFNNLPYPDDDNISDKNSIEASYVSNYFRGKQWDKLGVKELQEDYPGDPSACLSFMTPSAFRYFFPGYMKMALIEYDIADAIFDVVINKLVTTATDPNYYYRSIFEAYDHIYLNAIAKYLVVMSDKYCKHYPVDEAALALKSYWSKYL</sequence>
<dbReference type="OrthoDB" id="9006189at2"/>
<reference evidence="1 2" key="1">
    <citation type="submission" date="2018-02" db="EMBL/GenBank/DDBJ databases">
        <title>Solimicrobium silvestre gen. nov., sp. nov., isolated from alpine forest soil.</title>
        <authorList>
            <person name="Margesin R."/>
            <person name="Albuquerque L."/>
            <person name="Zhang D.-C."/>
            <person name="Froufe H.J.C."/>
            <person name="Severino R."/>
            <person name="Roxo I."/>
            <person name="Egas C."/>
            <person name="Da Costa M.S."/>
        </authorList>
    </citation>
    <scope>NUCLEOTIDE SEQUENCE [LARGE SCALE GENOMIC DNA]</scope>
    <source>
        <strain evidence="1 2">S20-91</strain>
    </source>
</reference>
<name>A0A2S9GSC5_9BURK</name>
<comment type="caution">
    <text evidence="1">The sequence shown here is derived from an EMBL/GenBank/DDBJ whole genome shotgun (WGS) entry which is preliminary data.</text>
</comment>
<proteinExistence type="predicted"/>
<dbReference type="EMBL" id="PUGF01000044">
    <property type="protein sequence ID" value="PRC90610.1"/>
    <property type="molecule type" value="Genomic_DNA"/>
</dbReference>
<gene>
    <name evidence="1" type="ORF">S2091_4678</name>
</gene>
<dbReference type="InterPro" id="IPR046560">
    <property type="entry name" value="DUF6714"/>
</dbReference>
<dbReference type="RefSeq" id="WP_105534400.1">
    <property type="nucleotide sequence ID" value="NZ_PUGF01000044.1"/>
</dbReference>
<organism evidence="1 2">
    <name type="scientific">Solimicrobium silvestre</name>
    <dbReference type="NCBI Taxonomy" id="2099400"/>
    <lineage>
        <taxon>Bacteria</taxon>
        <taxon>Pseudomonadati</taxon>
        <taxon>Pseudomonadota</taxon>
        <taxon>Betaproteobacteria</taxon>
        <taxon>Burkholderiales</taxon>
        <taxon>Oxalobacteraceae</taxon>
        <taxon>Solimicrobium</taxon>
    </lineage>
</organism>
<evidence type="ECO:0000313" key="1">
    <source>
        <dbReference type="EMBL" id="PRC90610.1"/>
    </source>
</evidence>
<dbReference type="Proteomes" id="UP000237839">
    <property type="component" value="Unassembled WGS sequence"/>
</dbReference>
<accession>A0A2S9GSC5</accession>
<dbReference type="Pfam" id="PF20461">
    <property type="entry name" value="DUF6714"/>
    <property type="match status" value="1"/>
</dbReference>
<evidence type="ECO:0000313" key="2">
    <source>
        <dbReference type="Proteomes" id="UP000237839"/>
    </source>
</evidence>
<protein>
    <submittedName>
        <fullName evidence="1">Uncharacterized protein</fullName>
    </submittedName>
</protein>